<feature type="signal peptide" evidence="8">
    <location>
        <begin position="1"/>
        <end position="26"/>
    </location>
</feature>
<dbReference type="InterPro" id="IPR051238">
    <property type="entry name" value="GDSL_esterase/lipase"/>
</dbReference>
<organism evidence="9 10">
    <name type="scientific">Microthlaspi erraticum</name>
    <dbReference type="NCBI Taxonomy" id="1685480"/>
    <lineage>
        <taxon>Eukaryota</taxon>
        <taxon>Viridiplantae</taxon>
        <taxon>Streptophyta</taxon>
        <taxon>Embryophyta</taxon>
        <taxon>Tracheophyta</taxon>
        <taxon>Spermatophyta</taxon>
        <taxon>Magnoliopsida</taxon>
        <taxon>eudicotyledons</taxon>
        <taxon>Gunneridae</taxon>
        <taxon>Pentapetalae</taxon>
        <taxon>rosids</taxon>
        <taxon>malvids</taxon>
        <taxon>Brassicales</taxon>
        <taxon>Brassicaceae</taxon>
        <taxon>Coluteocarpeae</taxon>
        <taxon>Microthlaspi</taxon>
    </lineage>
</organism>
<dbReference type="GO" id="GO:0016042">
    <property type="term" value="P:lipid catabolic process"/>
    <property type="evidence" value="ECO:0007669"/>
    <property type="project" value="UniProtKB-KW"/>
</dbReference>
<comment type="similarity">
    <text evidence="2">Belongs to the 'GDSL' lipolytic enzyme family.</text>
</comment>
<reference evidence="9" key="1">
    <citation type="submission" date="2020-01" db="EMBL/GenBank/DDBJ databases">
        <authorList>
            <person name="Mishra B."/>
        </authorList>
    </citation>
    <scope>NUCLEOTIDE SEQUENCE [LARGE SCALE GENOMIC DNA]</scope>
</reference>
<keyword evidence="10" id="KW-1185">Reference proteome</keyword>
<evidence type="ECO:0008006" key="11">
    <source>
        <dbReference type="Google" id="ProtNLM"/>
    </source>
</evidence>
<proteinExistence type="inferred from homology"/>
<keyword evidence="6" id="KW-0442">Lipid degradation</keyword>
<dbReference type="PANTHER" id="PTHR45650:SF14">
    <property type="entry name" value="GDSL ESTERASE_LIPASE 7-LIKE"/>
    <property type="match status" value="1"/>
</dbReference>
<evidence type="ECO:0000256" key="3">
    <source>
        <dbReference type="ARBA" id="ARBA00022525"/>
    </source>
</evidence>
<gene>
    <name evidence="9" type="ORF">MERR_LOCUS37085</name>
</gene>
<comment type="subcellular location">
    <subcellularLocation>
        <location evidence="1">Secreted</location>
    </subcellularLocation>
</comment>
<evidence type="ECO:0000313" key="9">
    <source>
        <dbReference type="EMBL" id="CAA7049850.1"/>
    </source>
</evidence>
<dbReference type="EMBL" id="CACVBM020001429">
    <property type="protein sequence ID" value="CAA7049850.1"/>
    <property type="molecule type" value="Genomic_DNA"/>
</dbReference>
<keyword evidence="4 8" id="KW-0732">Signal</keyword>
<evidence type="ECO:0000313" key="10">
    <source>
        <dbReference type="Proteomes" id="UP000467841"/>
    </source>
</evidence>
<feature type="chain" id="PRO_5025557452" description="GDSL esterase/lipase" evidence="8">
    <location>
        <begin position="27"/>
        <end position="360"/>
    </location>
</feature>
<evidence type="ECO:0000256" key="4">
    <source>
        <dbReference type="ARBA" id="ARBA00022729"/>
    </source>
</evidence>
<protein>
    <recommendedName>
        <fullName evidence="11">GDSL esterase/lipase</fullName>
    </recommendedName>
</protein>
<keyword evidence="7" id="KW-0443">Lipid metabolism</keyword>
<dbReference type="CDD" id="cd01837">
    <property type="entry name" value="SGNH_plant_lipase_like"/>
    <property type="match status" value="1"/>
</dbReference>
<dbReference type="GO" id="GO:0005576">
    <property type="term" value="C:extracellular region"/>
    <property type="evidence" value="ECO:0007669"/>
    <property type="project" value="UniProtKB-SubCell"/>
</dbReference>
<evidence type="ECO:0000256" key="1">
    <source>
        <dbReference type="ARBA" id="ARBA00004613"/>
    </source>
</evidence>
<dbReference type="Gene3D" id="3.40.50.1110">
    <property type="entry name" value="SGNH hydrolase"/>
    <property type="match status" value="1"/>
</dbReference>
<keyword evidence="3" id="KW-0964">Secreted</keyword>
<comment type="caution">
    <text evidence="9">The sequence shown here is derived from an EMBL/GenBank/DDBJ whole genome shotgun (WGS) entry which is preliminary data.</text>
</comment>
<accession>A0A6D2K9S5</accession>
<dbReference type="InterPro" id="IPR001087">
    <property type="entry name" value="GDSL"/>
</dbReference>
<dbReference type="AlphaFoldDB" id="A0A6D2K9S5"/>
<sequence>MGLPSSSTPYLLLIFLCLLNVSTINSSKPSTEEAVFFGGKIPALYVIGDSLVDSGNNNYLATKIKANFLPYGSDFEGGKPTGRFSNGKTIADYIAINYGLPLVPAYMGLSEEQKNNISTGINYASASCGVFIGTGKLLGKCLSMCVQIDLLSETIENNLKKKFKTESALSKHLAESLFMTAIGINDYVFFYNKLLDANAFANTLLHEFLIQIQRLYDLGARKFFINNLKPLGCYPNIIANIIIPGGGCNDKLNRAVAIYNDKLRNSLPFMKQKFPDSSFLYSDYFNFMLGLRASSSKMNTTSPCCPSVYDGGKTTSCTPGSGSCKVPQTHIFFDPFHPTQWANQMYSVGCFKEKKVCQVV</sequence>
<dbReference type="OrthoDB" id="1600564at2759"/>
<dbReference type="Pfam" id="PF00657">
    <property type="entry name" value="Lipase_GDSL"/>
    <property type="match status" value="1"/>
</dbReference>
<dbReference type="InterPro" id="IPR036514">
    <property type="entry name" value="SGNH_hydro_sf"/>
</dbReference>
<dbReference type="GO" id="GO:0016788">
    <property type="term" value="F:hydrolase activity, acting on ester bonds"/>
    <property type="evidence" value="ECO:0007669"/>
    <property type="project" value="InterPro"/>
</dbReference>
<evidence type="ECO:0000256" key="8">
    <source>
        <dbReference type="SAM" id="SignalP"/>
    </source>
</evidence>
<dbReference type="PANTHER" id="PTHR45650">
    <property type="entry name" value="GDSL-LIKE LIPASE/ACYLHYDROLASE-RELATED"/>
    <property type="match status" value="1"/>
</dbReference>
<dbReference type="Proteomes" id="UP000467841">
    <property type="component" value="Unassembled WGS sequence"/>
</dbReference>
<evidence type="ECO:0000256" key="5">
    <source>
        <dbReference type="ARBA" id="ARBA00022801"/>
    </source>
</evidence>
<dbReference type="InterPro" id="IPR035669">
    <property type="entry name" value="SGNH_plant_lipase-like"/>
</dbReference>
<evidence type="ECO:0000256" key="2">
    <source>
        <dbReference type="ARBA" id="ARBA00008668"/>
    </source>
</evidence>
<name>A0A6D2K9S5_9BRAS</name>
<keyword evidence="5" id="KW-0378">Hydrolase</keyword>
<evidence type="ECO:0000256" key="6">
    <source>
        <dbReference type="ARBA" id="ARBA00022963"/>
    </source>
</evidence>
<evidence type="ECO:0000256" key="7">
    <source>
        <dbReference type="ARBA" id="ARBA00023098"/>
    </source>
</evidence>